<comment type="caution">
    <text evidence="3">The sequence shown here is derived from an EMBL/GenBank/DDBJ whole genome shotgun (WGS) entry which is preliminary data.</text>
</comment>
<protein>
    <submittedName>
        <fullName evidence="3">NTPase KAP</fullName>
    </submittedName>
</protein>
<evidence type="ECO:0000256" key="1">
    <source>
        <dbReference type="SAM" id="MobiDB-lite"/>
    </source>
</evidence>
<feature type="region of interest" description="Disordered" evidence="1">
    <location>
        <begin position="457"/>
        <end position="504"/>
    </location>
</feature>
<gene>
    <name evidence="3" type="ORF">EUA93_08805</name>
</gene>
<feature type="domain" description="KAP NTPase" evidence="2">
    <location>
        <begin position="49"/>
        <end position="410"/>
    </location>
</feature>
<evidence type="ECO:0000313" key="3">
    <source>
        <dbReference type="EMBL" id="RYB94432.1"/>
    </source>
</evidence>
<keyword evidence="4" id="KW-1185">Reference proteome</keyword>
<dbReference type="SUPFAM" id="SSF52540">
    <property type="entry name" value="P-loop containing nucleoside triphosphate hydrolases"/>
    <property type="match status" value="1"/>
</dbReference>
<dbReference type="PANTHER" id="PTHR22674">
    <property type="entry name" value="NTPASE, KAP FAMILY P-LOOP DOMAIN-CONTAINING 1"/>
    <property type="match status" value="1"/>
</dbReference>
<organism evidence="3 4">
    <name type="scientific">Nocardioides oleivorans</name>
    <dbReference type="NCBI Taxonomy" id="273676"/>
    <lineage>
        <taxon>Bacteria</taxon>
        <taxon>Bacillati</taxon>
        <taxon>Actinomycetota</taxon>
        <taxon>Actinomycetes</taxon>
        <taxon>Propionibacteriales</taxon>
        <taxon>Nocardioidaceae</taxon>
        <taxon>Nocardioides</taxon>
    </lineage>
</organism>
<dbReference type="InterPro" id="IPR052754">
    <property type="entry name" value="NTPase_KAP_P-loop"/>
</dbReference>
<dbReference type="OrthoDB" id="3790848at2"/>
<dbReference type="InterPro" id="IPR011646">
    <property type="entry name" value="KAP_P-loop"/>
</dbReference>
<dbReference type="Proteomes" id="UP000294071">
    <property type="component" value="Unassembled WGS sequence"/>
</dbReference>
<evidence type="ECO:0000313" key="4">
    <source>
        <dbReference type="Proteomes" id="UP000294071"/>
    </source>
</evidence>
<accession>A0A4V1RL38</accession>
<dbReference type="AlphaFoldDB" id="A0A4V1RL38"/>
<dbReference type="InterPro" id="IPR027417">
    <property type="entry name" value="P-loop_NTPase"/>
</dbReference>
<dbReference type="EMBL" id="SDWT01000001">
    <property type="protein sequence ID" value="RYB94432.1"/>
    <property type="molecule type" value="Genomic_DNA"/>
</dbReference>
<evidence type="ECO:0000259" key="2">
    <source>
        <dbReference type="Pfam" id="PF07693"/>
    </source>
</evidence>
<reference evidence="3 4" key="1">
    <citation type="submission" date="2019-01" db="EMBL/GenBank/DDBJ databases">
        <title>Novel species of Nocardioides.</title>
        <authorList>
            <person name="Liu Q."/>
            <person name="Xin Y.-H."/>
        </authorList>
    </citation>
    <scope>NUCLEOTIDE SEQUENCE [LARGE SCALE GENOMIC DNA]</scope>
    <source>
        <strain evidence="3 4">CGMCC 4.6882</strain>
    </source>
</reference>
<name>A0A4V1RL38_9ACTN</name>
<sequence length="686" mass="73625">MLRQCCPCGSVVASEAGVAVWADNEADFDLLGFDFLVDGLVVALTEPRLLPLTVGVLGDWGSGKSSLMGIAGREIAALTAAVEIDGEQVDQPSYLVIEFSPWQHQDYDDVKTALMTSILDALQKNAPTLSADITRLRRVVEALKRLGRRSGRVSASMVAGATPIVMQVVSPDLDPEVVSLAATGAGAVAGEVKTALAEPPDEIGAGDDNAEHANDIQSFRTLFGELVAASPYEAVIVLIDDLDRCLPGTVVDTFEAIRLFLNTPRTAYVLALNQSVVEAAIDSRYPDLRKPDGAGIGRDYLEKMLQLKIAIPPLSAPEAETYVNLLFAELHLEKGDFAKVREAADAVRATGDLTVAFNTGIAGEALGDIPNELATDLSWAAEVTPILSTSLRGNPRQLKRFLNNLLLKYRSAARRSIDLKVPILAKLMVLEDQHQTDFQRLFDWEIAAGGSCPEISQAEDRARGAAPASVEAKSPEKRVSPKPAKKNPAEPAKGRSAPVAESEAQTWADKPHIAAWLRADPPLASIDLRKYFTYSRDKLSFGVSASRLSSALQKLLTQVQNDLSASRRSYYPQVKDLDSIERAQFTEALLERVQRAPASTAMTAALELAEHIPDIVQQVCDVLKRIPATSIPPETASKAVNRLPAGGPGVSSLFEVWASSDNTALKTVLEASLAARERTGPSGDVG</sequence>
<dbReference type="Pfam" id="PF07693">
    <property type="entry name" value="KAP_NTPase"/>
    <property type="match status" value="1"/>
</dbReference>
<proteinExistence type="predicted"/>
<dbReference type="PANTHER" id="PTHR22674:SF6">
    <property type="entry name" value="NTPASE KAP FAMILY P-LOOP DOMAIN-CONTAINING PROTEIN 1"/>
    <property type="match status" value="1"/>
</dbReference>